<dbReference type="AlphaFoldDB" id="A0A3N4HPP6"/>
<reference evidence="1 2" key="1">
    <citation type="journal article" date="2018" name="Nat. Ecol. Evol.">
        <title>Pezizomycetes genomes reveal the molecular basis of ectomycorrhizal truffle lifestyle.</title>
        <authorList>
            <person name="Murat C."/>
            <person name="Payen T."/>
            <person name="Noel B."/>
            <person name="Kuo A."/>
            <person name="Morin E."/>
            <person name="Chen J."/>
            <person name="Kohler A."/>
            <person name="Krizsan K."/>
            <person name="Balestrini R."/>
            <person name="Da Silva C."/>
            <person name="Montanini B."/>
            <person name="Hainaut M."/>
            <person name="Levati E."/>
            <person name="Barry K.W."/>
            <person name="Belfiori B."/>
            <person name="Cichocki N."/>
            <person name="Clum A."/>
            <person name="Dockter R.B."/>
            <person name="Fauchery L."/>
            <person name="Guy J."/>
            <person name="Iotti M."/>
            <person name="Le Tacon F."/>
            <person name="Lindquist E.A."/>
            <person name="Lipzen A."/>
            <person name="Malagnac F."/>
            <person name="Mello A."/>
            <person name="Molinier V."/>
            <person name="Miyauchi S."/>
            <person name="Poulain J."/>
            <person name="Riccioni C."/>
            <person name="Rubini A."/>
            <person name="Sitrit Y."/>
            <person name="Splivallo R."/>
            <person name="Traeger S."/>
            <person name="Wang M."/>
            <person name="Zifcakova L."/>
            <person name="Wipf D."/>
            <person name="Zambonelli A."/>
            <person name="Paolocci F."/>
            <person name="Nowrousian M."/>
            <person name="Ottonello S."/>
            <person name="Baldrian P."/>
            <person name="Spatafora J.W."/>
            <person name="Henrissat B."/>
            <person name="Nagy L.G."/>
            <person name="Aury J.M."/>
            <person name="Wincker P."/>
            <person name="Grigoriev I.V."/>
            <person name="Bonfante P."/>
            <person name="Martin F.M."/>
        </authorList>
    </citation>
    <scope>NUCLEOTIDE SEQUENCE [LARGE SCALE GENOMIC DNA]</scope>
    <source>
        <strain evidence="1 2">RN42</strain>
    </source>
</reference>
<evidence type="ECO:0000313" key="2">
    <source>
        <dbReference type="Proteomes" id="UP000275078"/>
    </source>
</evidence>
<sequence>MTSFGAAKLDTAVRSCSTAKSDMQSRIRSDMAVWSCRVRYSDGKLRCYEVGVEYGSDELWFCEVIYSSDELWCYEGYEVRYDGDAAQNWLWNQEQTKSGLHNHTMKGEMRRDEMDMAQVEGPTVQVEAHYGPERWQ</sequence>
<accession>A0A3N4HPP6</accession>
<keyword evidence="2" id="KW-1185">Reference proteome</keyword>
<dbReference type="EMBL" id="ML119803">
    <property type="protein sequence ID" value="RPA74011.1"/>
    <property type="molecule type" value="Genomic_DNA"/>
</dbReference>
<gene>
    <name evidence="1" type="ORF">BJ508DRAFT_313259</name>
</gene>
<protein>
    <submittedName>
        <fullName evidence="1">Uncharacterized protein</fullName>
    </submittedName>
</protein>
<name>A0A3N4HPP6_ASCIM</name>
<proteinExistence type="predicted"/>
<dbReference type="Proteomes" id="UP000275078">
    <property type="component" value="Unassembled WGS sequence"/>
</dbReference>
<organism evidence="1 2">
    <name type="scientific">Ascobolus immersus RN42</name>
    <dbReference type="NCBI Taxonomy" id="1160509"/>
    <lineage>
        <taxon>Eukaryota</taxon>
        <taxon>Fungi</taxon>
        <taxon>Dikarya</taxon>
        <taxon>Ascomycota</taxon>
        <taxon>Pezizomycotina</taxon>
        <taxon>Pezizomycetes</taxon>
        <taxon>Pezizales</taxon>
        <taxon>Ascobolaceae</taxon>
        <taxon>Ascobolus</taxon>
    </lineage>
</organism>
<evidence type="ECO:0000313" key="1">
    <source>
        <dbReference type="EMBL" id="RPA74011.1"/>
    </source>
</evidence>